<dbReference type="Proteomes" id="UP000436088">
    <property type="component" value="Unassembled WGS sequence"/>
</dbReference>
<dbReference type="GO" id="GO:0005658">
    <property type="term" value="C:alpha DNA polymerase:primase complex"/>
    <property type="evidence" value="ECO:0007669"/>
    <property type="project" value="TreeGrafter"/>
</dbReference>
<evidence type="ECO:0000259" key="2">
    <source>
        <dbReference type="Pfam" id="PF25372"/>
    </source>
</evidence>
<dbReference type="GO" id="GO:0006272">
    <property type="term" value="P:leading strand elongation"/>
    <property type="evidence" value="ECO:0007669"/>
    <property type="project" value="TreeGrafter"/>
</dbReference>
<evidence type="ECO:0000256" key="1">
    <source>
        <dbReference type="SAM" id="MobiDB-lite"/>
    </source>
</evidence>
<gene>
    <name evidence="3" type="ORF">F3Y22_tig00110926pilonHSYRG00025</name>
</gene>
<dbReference type="GO" id="GO:0003887">
    <property type="term" value="F:DNA-directed DNA polymerase activity"/>
    <property type="evidence" value="ECO:0007669"/>
    <property type="project" value="TreeGrafter"/>
</dbReference>
<feature type="region of interest" description="Disordered" evidence="1">
    <location>
        <begin position="216"/>
        <end position="249"/>
    </location>
</feature>
<dbReference type="Pfam" id="PF25372">
    <property type="entry name" value="DUF7885"/>
    <property type="match status" value="1"/>
</dbReference>
<dbReference type="SUPFAM" id="SSF53098">
    <property type="entry name" value="Ribonuclease H-like"/>
    <property type="match status" value="1"/>
</dbReference>
<dbReference type="GO" id="GO:0003697">
    <property type="term" value="F:single-stranded DNA binding"/>
    <property type="evidence" value="ECO:0007669"/>
    <property type="project" value="TreeGrafter"/>
</dbReference>
<evidence type="ECO:0000313" key="4">
    <source>
        <dbReference type="Proteomes" id="UP000436088"/>
    </source>
</evidence>
<protein>
    <recommendedName>
        <fullName evidence="2">F-box/LRR-repeat protein 15-like leucin rich repeat domain-containing protein</fullName>
    </recommendedName>
</protein>
<name>A0A6A2ZDW4_HIBSY</name>
<feature type="region of interest" description="Disordered" evidence="1">
    <location>
        <begin position="1"/>
        <end position="21"/>
    </location>
</feature>
<reference evidence="3" key="1">
    <citation type="submission" date="2019-09" db="EMBL/GenBank/DDBJ databases">
        <title>Draft genome information of white flower Hibiscus syriacus.</title>
        <authorList>
            <person name="Kim Y.-M."/>
        </authorList>
    </citation>
    <scope>NUCLEOTIDE SEQUENCE [LARGE SCALE GENOMIC DNA]</scope>
    <source>
        <strain evidence="3">YM2019G1</strain>
    </source>
</reference>
<organism evidence="3 4">
    <name type="scientific">Hibiscus syriacus</name>
    <name type="common">Rose of Sharon</name>
    <dbReference type="NCBI Taxonomy" id="106335"/>
    <lineage>
        <taxon>Eukaryota</taxon>
        <taxon>Viridiplantae</taxon>
        <taxon>Streptophyta</taxon>
        <taxon>Embryophyta</taxon>
        <taxon>Tracheophyta</taxon>
        <taxon>Spermatophyta</taxon>
        <taxon>Magnoliopsida</taxon>
        <taxon>eudicotyledons</taxon>
        <taxon>Gunneridae</taxon>
        <taxon>Pentapetalae</taxon>
        <taxon>rosids</taxon>
        <taxon>malvids</taxon>
        <taxon>Malvales</taxon>
        <taxon>Malvaceae</taxon>
        <taxon>Malvoideae</taxon>
        <taxon>Hibiscus</taxon>
    </lineage>
</organism>
<feature type="compositionally biased region" description="Basic and acidic residues" evidence="1">
    <location>
        <begin position="218"/>
        <end position="249"/>
    </location>
</feature>
<dbReference type="GO" id="GO:0003688">
    <property type="term" value="F:DNA replication origin binding"/>
    <property type="evidence" value="ECO:0007669"/>
    <property type="project" value="TreeGrafter"/>
</dbReference>
<dbReference type="AlphaFoldDB" id="A0A6A2ZDW4"/>
<dbReference type="SUPFAM" id="SSF52047">
    <property type="entry name" value="RNI-like"/>
    <property type="match status" value="1"/>
</dbReference>
<dbReference type="InterPro" id="IPR006553">
    <property type="entry name" value="Leu-rich_rpt_Cys-con_subtyp"/>
</dbReference>
<evidence type="ECO:0000313" key="3">
    <source>
        <dbReference type="EMBL" id="KAE8690098.1"/>
    </source>
</evidence>
<accession>A0A6A2ZDW4</accession>
<dbReference type="InterPro" id="IPR012337">
    <property type="entry name" value="RNaseH-like_sf"/>
</dbReference>
<dbReference type="GO" id="GO:0003682">
    <property type="term" value="F:chromatin binding"/>
    <property type="evidence" value="ECO:0007669"/>
    <property type="project" value="TreeGrafter"/>
</dbReference>
<sequence>MTGGSKSNPPKPRKRVDAASTDASTASLVRAKDGSAFVKCDKVVCIMADLHGWTLEMLKLYGCKISDASLGAIADNCQLLNDLDVSGCAITDSGIASLARSNQINLQILFVSGCSKVSDRSLPSLGKLESASLMELIEYGETDAWLSMELMFHLSVLPLTRQLTNISGNLWEKTLQGARAQRVEYLLLHAFHAKKYIFPDKFSPHTKETKVLKRRITHGVEDGNRDDVNLEEEAHNERGKDKKGPAYAG</sequence>
<feature type="domain" description="F-box/LRR-repeat protein 15-like leucin rich repeat" evidence="2">
    <location>
        <begin position="54"/>
        <end position="125"/>
    </location>
</feature>
<dbReference type="GO" id="GO:1902975">
    <property type="term" value="P:mitotic DNA replication initiation"/>
    <property type="evidence" value="ECO:0007669"/>
    <property type="project" value="TreeGrafter"/>
</dbReference>
<dbReference type="EMBL" id="VEPZ02001162">
    <property type="protein sequence ID" value="KAE8690098.1"/>
    <property type="molecule type" value="Genomic_DNA"/>
</dbReference>
<dbReference type="GO" id="GO:0006273">
    <property type="term" value="P:lagging strand elongation"/>
    <property type="evidence" value="ECO:0007669"/>
    <property type="project" value="TreeGrafter"/>
</dbReference>
<dbReference type="SMART" id="SM00367">
    <property type="entry name" value="LRR_CC"/>
    <property type="match status" value="3"/>
</dbReference>
<dbReference type="InterPro" id="IPR032675">
    <property type="entry name" value="LRR_dom_sf"/>
</dbReference>
<keyword evidence="4" id="KW-1185">Reference proteome</keyword>
<dbReference type="PANTHER" id="PTHR45861">
    <property type="entry name" value="DNA POLYMERASE ALPHA CATALYTIC SUBUNIT"/>
    <property type="match status" value="1"/>
</dbReference>
<proteinExistence type="predicted"/>
<comment type="caution">
    <text evidence="3">The sequence shown here is derived from an EMBL/GenBank/DDBJ whole genome shotgun (WGS) entry which is preliminary data.</text>
</comment>
<dbReference type="Gene3D" id="6.10.10.100">
    <property type="match status" value="1"/>
</dbReference>
<dbReference type="PANTHER" id="PTHR45861:SF1">
    <property type="entry name" value="DNA POLYMERASE ALPHA CATALYTIC SUBUNIT"/>
    <property type="match status" value="1"/>
</dbReference>
<dbReference type="InterPro" id="IPR057207">
    <property type="entry name" value="FBXL15_LRR"/>
</dbReference>
<dbReference type="Gene3D" id="3.80.10.10">
    <property type="entry name" value="Ribonuclease Inhibitor"/>
    <property type="match status" value="1"/>
</dbReference>